<feature type="transmembrane region" description="Helical" evidence="3">
    <location>
        <begin position="281"/>
        <end position="302"/>
    </location>
</feature>
<dbReference type="Pfam" id="PF20237">
    <property type="entry name" value="DUF6594"/>
    <property type="match status" value="1"/>
</dbReference>
<feature type="region of interest" description="Disordered" evidence="2">
    <location>
        <begin position="53"/>
        <end position="73"/>
    </location>
</feature>
<dbReference type="InterPro" id="IPR046529">
    <property type="entry name" value="DUF6594"/>
</dbReference>
<reference evidence="5 6" key="1">
    <citation type="submission" date="2017-12" db="EMBL/GenBank/DDBJ databases">
        <title>Comparative genomics of Botrytis spp.</title>
        <authorList>
            <person name="Valero-Jimenez C.A."/>
            <person name="Tapia P."/>
            <person name="Veloso J."/>
            <person name="Silva-Moreno E."/>
            <person name="Staats M."/>
            <person name="Valdes J.H."/>
            <person name="Van Kan J.A.L."/>
        </authorList>
    </citation>
    <scope>NUCLEOTIDE SEQUENCE [LARGE SCALE GENOMIC DNA]</scope>
    <source>
        <strain evidence="5 6">Bt9001</strain>
    </source>
</reference>
<dbReference type="AlphaFoldDB" id="A0A4Z1EPA0"/>
<organism evidence="5 6">
    <name type="scientific">Botrytis tulipae</name>
    <dbReference type="NCBI Taxonomy" id="87230"/>
    <lineage>
        <taxon>Eukaryota</taxon>
        <taxon>Fungi</taxon>
        <taxon>Dikarya</taxon>
        <taxon>Ascomycota</taxon>
        <taxon>Pezizomycotina</taxon>
        <taxon>Leotiomycetes</taxon>
        <taxon>Helotiales</taxon>
        <taxon>Sclerotiniaceae</taxon>
        <taxon>Botrytis</taxon>
    </lineage>
</organism>
<keyword evidence="1" id="KW-0175">Coiled coil</keyword>
<feature type="transmembrane region" description="Helical" evidence="3">
    <location>
        <begin position="248"/>
        <end position="269"/>
    </location>
</feature>
<dbReference type="OrthoDB" id="5342093at2759"/>
<evidence type="ECO:0000259" key="4">
    <source>
        <dbReference type="Pfam" id="PF20237"/>
    </source>
</evidence>
<gene>
    <name evidence="5" type="ORF">BTUL_0069g00470</name>
</gene>
<feature type="compositionally biased region" description="Basic and acidic residues" evidence="2">
    <location>
        <begin position="60"/>
        <end position="73"/>
    </location>
</feature>
<evidence type="ECO:0000256" key="3">
    <source>
        <dbReference type="SAM" id="Phobius"/>
    </source>
</evidence>
<dbReference type="Proteomes" id="UP000297777">
    <property type="component" value="Unassembled WGS sequence"/>
</dbReference>
<dbReference type="EMBL" id="PQXH01000069">
    <property type="protein sequence ID" value="TGO13480.1"/>
    <property type="molecule type" value="Genomic_DNA"/>
</dbReference>
<keyword evidence="6" id="KW-1185">Reference proteome</keyword>
<keyword evidence="3" id="KW-0472">Membrane</keyword>
<keyword evidence="3" id="KW-0812">Transmembrane</keyword>
<evidence type="ECO:0000256" key="1">
    <source>
        <dbReference type="SAM" id="Coils"/>
    </source>
</evidence>
<accession>A0A4Z1EPA0</accession>
<feature type="domain" description="DUF6594" evidence="4">
    <location>
        <begin position="79"/>
        <end position="315"/>
    </location>
</feature>
<dbReference type="PANTHER" id="PTHR34502">
    <property type="entry name" value="DUF6594 DOMAIN-CONTAINING PROTEIN-RELATED"/>
    <property type="match status" value="1"/>
</dbReference>
<dbReference type="PANTHER" id="PTHR34502:SF3">
    <property type="entry name" value="DUF6594 DOMAIN-CONTAINING PROTEIN"/>
    <property type="match status" value="1"/>
</dbReference>
<comment type="caution">
    <text evidence="5">The sequence shown here is derived from an EMBL/GenBank/DDBJ whole genome shotgun (WGS) entry which is preliminary data.</text>
</comment>
<proteinExistence type="predicted"/>
<evidence type="ECO:0000313" key="5">
    <source>
        <dbReference type="EMBL" id="TGO13480.1"/>
    </source>
</evidence>
<feature type="coiled-coil region" evidence="1">
    <location>
        <begin position="106"/>
        <end position="155"/>
    </location>
</feature>
<protein>
    <recommendedName>
        <fullName evidence="4">DUF6594 domain-containing protein</fullName>
    </recommendedName>
</protein>
<name>A0A4Z1EPA0_9HELO</name>
<keyword evidence="3" id="KW-1133">Transmembrane helix</keyword>
<evidence type="ECO:0000256" key="2">
    <source>
        <dbReference type="SAM" id="MobiDB-lite"/>
    </source>
</evidence>
<evidence type="ECO:0000313" key="6">
    <source>
        <dbReference type="Proteomes" id="UP000297777"/>
    </source>
</evidence>
<sequence length="316" mass="36559">MTSNTLPLFNSPCTSPTISTKFSEGSTFVTNSSTPTTRKLSKYRESLAQWRPWQTSKPTTNEESRKPHVRSLSEHQKSYRSLSIFLDSDENFKIYRRFGYLHSRLLLRKQDEIRRLEMELDELDDLDEAEDAPDKRRARSRNADIAAERKELAEDPTLRTRTIVLDEIEAKLAAYDELLLRSQHLNAMNRPADSDYRSVERYIFDKKPLVDEEQGFIYEKNDLITLREGREGAYLDTMTESKSRKNTFVTSLLVLVLLLLLILPVFLLYRLTEHHNLDITYTISIGVLLIFTLLFSAVLSLFTQAKRHEIFGAAAG</sequence>